<feature type="transmembrane region" description="Helical" evidence="2">
    <location>
        <begin position="43"/>
        <end position="66"/>
    </location>
</feature>
<keyword evidence="2" id="KW-1133">Transmembrane helix</keyword>
<evidence type="ECO:0000256" key="1">
    <source>
        <dbReference type="SAM" id="MobiDB-lite"/>
    </source>
</evidence>
<accession>A0A1D1V8Z5</accession>
<evidence type="ECO:0000313" key="4">
    <source>
        <dbReference type="Proteomes" id="UP000186922"/>
    </source>
</evidence>
<keyword evidence="2" id="KW-0472">Membrane</keyword>
<evidence type="ECO:0000313" key="3">
    <source>
        <dbReference type="EMBL" id="GAU96157.1"/>
    </source>
</evidence>
<dbReference type="AlphaFoldDB" id="A0A1D1V8Z5"/>
<evidence type="ECO:0000256" key="2">
    <source>
        <dbReference type="SAM" id="Phobius"/>
    </source>
</evidence>
<reference evidence="3 4" key="1">
    <citation type="journal article" date="2016" name="Nat. Commun.">
        <title>Extremotolerant tardigrade genome and improved radiotolerance of human cultured cells by tardigrade-unique protein.</title>
        <authorList>
            <person name="Hashimoto T."/>
            <person name="Horikawa D.D."/>
            <person name="Saito Y."/>
            <person name="Kuwahara H."/>
            <person name="Kozuka-Hata H."/>
            <person name="Shin-I T."/>
            <person name="Minakuchi Y."/>
            <person name="Ohishi K."/>
            <person name="Motoyama A."/>
            <person name="Aizu T."/>
            <person name="Enomoto A."/>
            <person name="Kondo K."/>
            <person name="Tanaka S."/>
            <person name="Hara Y."/>
            <person name="Koshikawa S."/>
            <person name="Sagara H."/>
            <person name="Miura T."/>
            <person name="Yokobori S."/>
            <person name="Miyagawa K."/>
            <person name="Suzuki Y."/>
            <person name="Kubo T."/>
            <person name="Oyama M."/>
            <person name="Kohara Y."/>
            <person name="Fujiyama A."/>
            <person name="Arakawa K."/>
            <person name="Katayama T."/>
            <person name="Toyoda A."/>
            <person name="Kunieda T."/>
        </authorList>
    </citation>
    <scope>NUCLEOTIDE SEQUENCE [LARGE SCALE GENOMIC DNA]</scope>
    <source>
        <strain evidence="3 4">YOKOZUNA-1</strain>
    </source>
</reference>
<keyword evidence="2" id="KW-0812">Transmembrane</keyword>
<protein>
    <submittedName>
        <fullName evidence="3">Uncharacterized protein</fullName>
    </submittedName>
</protein>
<gene>
    <name evidence="3" type="primary">RvY_07643-1</name>
    <name evidence="3" type="synonym">RvY_07643.1</name>
    <name evidence="3" type="ORF">RvY_07643</name>
</gene>
<comment type="caution">
    <text evidence="3">The sequence shown here is derived from an EMBL/GenBank/DDBJ whole genome shotgun (WGS) entry which is preliminary data.</text>
</comment>
<sequence length="91" mass="10371">MSEALRQRNIATGDPAGSASATTQEMMDKKAYKNVRAPESWKIAFKYGLPAVIGVLFVLAVSTGYYDTNTFKGLWSWFFRFIKAIFVWEDY</sequence>
<proteinExistence type="predicted"/>
<dbReference type="EMBL" id="BDGG01000003">
    <property type="protein sequence ID" value="GAU96157.1"/>
    <property type="molecule type" value="Genomic_DNA"/>
</dbReference>
<name>A0A1D1V8Z5_RAMVA</name>
<dbReference type="OrthoDB" id="10399315at2759"/>
<feature type="region of interest" description="Disordered" evidence="1">
    <location>
        <begin position="1"/>
        <end position="24"/>
    </location>
</feature>
<keyword evidence="4" id="KW-1185">Reference proteome</keyword>
<dbReference type="Proteomes" id="UP000186922">
    <property type="component" value="Unassembled WGS sequence"/>
</dbReference>
<organism evidence="3 4">
    <name type="scientific">Ramazzottius varieornatus</name>
    <name type="common">Water bear</name>
    <name type="synonym">Tardigrade</name>
    <dbReference type="NCBI Taxonomy" id="947166"/>
    <lineage>
        <taxon>Eukaryota</taxon>
        <taxon>Metazoa</taxon>
        <taxon>Ecdysozoa</taxon>
        <taxon>Tardigrada</taxon>
        <taxon>Eutardigrada</taxon>
        <taxon>Parachela</taxon>
        <taxon>Hypsibioidea</taxon>
        <taxon>Ramazzottiidae</taxon>
        <taxon>Ramazzottius</taxon>
    </lineage>
</organism>